<dbReference type="Proteomes" id="UP001381693">
    <property type="component" value="Unassembled WGS sequence"/>
</dbReference>
<feature type="non-terminal residue" evidence="1">
    <location>
        <position position="1"/>
    </location>
</feature>
<comment type="caution">
    <text evidence="1">The sequence shown here is derived from an EMBL/GenBank/DDBJ whole genome shotgun (WGS) entry which is preliminary data.</text>
</comment>
<organism evidence="1 2">
    <name type="scientific">Halocaridina rubra</name>
    <name type="common">Hawaiian red shrimp</name>
    <dbReference type="NCBI Taxonomy" id="373956"/>
    <lineage>
        <taxon>Eukaryota</taxon>
        <taxon>Metazoa</taxon>
        <taxon>Ecdysozoa</taxon>
        <taxon>Arthropoda</taxon>
        <taxon>Crustacea</taxon>
        <taxon>Multicrustacea</taxon>
        <taxon>Malacostraca</taxon>
        <taxon>Eumalacostraca</taxon>
        <taxon>Eucarida</taxon>
        <taxon>Decapoda</taxon>
        <taxon>Pleocyemata</taxon>
        <taxon>Caridea</taxon>
        <taxon>Atyoidea</taxon>
        <taxon>Atyidae</taxon>
        <taxon>Halocaridina</taxon>
    </lineage>
</organism>
<evidence type="ECO:0000313" key="2">
    <source>
        <dbReference type="Proteomes" id="UP001381693"/>
    </source>
</evidence>
<name>A0AAN8WJ75_HALRR</name>
<gene>
    <name evidence="1" type="ORF">SK128_025850</name>
</gene>
<dbReference type="AlphaFoldDB" id="A0AAN8WJ75"/>
<sequence>QQLRPTTTNNINHSNYNDDYDHKNYNIKNILKHNLNIANNAKLAIAKTTATTTASQAITITRT</sequence>
<accession>A0AAN8WJ75</accession>
<feature type="non-terminal residue" evidence="1">
    <location>
        <position position="63"/>
    </location>
</feature>
<proteinExistence type="predicted"/>
<dbReference type="EMBL" id="JAXCGZ010021856">
    <property type="protein sequence ID" value="KAK7041852.1"/>
    <property type="molecule type" value="Genomic_DNA"/>
</dbReference>
<protein>
    <submittedName>
        <fullName evidence="1">Uncharacterized protein</fullName>
    </submittedName>
</protein>
<reference evidence="1 2" key="1">
    <citation type="submission" date="2023-11" db="EMBL/GenBank/DDBJ databases">
        <title>Halocaridina rubra genome assembly.</title>
        <authorList>
            <person name="Smith C."/>
        </authorList>
    </citation>
    <scope>NUCLEOTIDE SEQUENCE [LARGE SCALE GENOMIC DNA]</scope>
    <source>
        <strain evidence="1">EP-1</strain>
        <tissue evidence="1">Whole</tissue>
    </source>
</reference>
<keyword evidence="2" id="KW-1185">Reference proteome</keyword>
<evidence type="ECO:0000313" key="1">
    <source>
        <dbReference type="EMBL" id="KAK7041852.1"/>
    </source>
</evidence>